<evidence type="ECO:0000259" key="5">
    <source>
        <dbReference type="PROSITE" id="PS50931"/>
    </source>
</evidence>
<accession>A0A934T340</accession>
<proteinExistence type="inferred from homology"/>
<gene>
    <name evidence="6" type="ORF">JJB74_28310</name>
</gene>
<sequence length="316" mass="35484">MDQIYLFYSCIQPMNIYRVDLNLLAVFHAVLETRSVTAAAQRFGITQPAMSNALARLRELLGDPLFVHTAGGMQPTPYALQVAGPIADALAGFQQAVSQRSGFNPAQSDEVFRMHITDMGQINIVPSLLEQMQRIAPRLSLDVAPFSLEEIRSRLDDGRISFSLGHLPHLKGRHIHSEKLFEERYVILMRRSHPAGEALTAHTYWRLPHVVVTSVGGGHHVVEELLVNKGARIIGRLPNIMAIALTVARTDLIATIPRRVANELARTNSLKVCLLPIKLPPFEVRLFWHERTQHNPANVWMRRQLVDLFALGNENL</sequence>
<dbReference type="Proteomes" id="UP000622890">
    <property type="component" value="Unassembled WGS sequence"/>
</dbReference>
<evidence type="ECO:0000256" key="4">
    <source>
        <dbReference type="ARBA" id="ARBA00023163"/>
    </source>
</evidence>
<dbReference type="InterPro" id="IPR005119">
    <property type="entry name" value="LysR_subst-bd"/>
</dbReference>
<evidence type="ECO:0000256" key="2">
    <source>
        <dbReference type="ARBA" id="ARBA00023015"/>
    </source>
</evidence>
<dbReference type="SUPFAM" id="SSF46785">
    <property type="entry name" value="Winged helix' DNA-binding domain"/>
    <property type="match status" value="1"/>
</dbReference>
<dbReference type="Pfam" id="PF03466">
    <property type="entry name" value="LysR_substrate"/>
    <property type="match status" value="1"/>
</dbReference>
<evidence type="ECO:0000256" key="3">
    <source>
        <dbReference type="ARBA" id="ARBA00023125"/>
    </source>
</evidence>
<evidence type="ECO:0000256" key="1">
    <source>
        <dbReference type="ARBA" id="ARBA00009437"/>
    </source>
</evidence>
<keyword evidence="2" id="KW-0805">Transcription regulation</keyword>
<dbReference type="Gene3D" id="3.40.190.10">
    <property type="entry name" value="Periplasmic binding protein-like II"/>
    <property type="match status" value="2"/>
</dbReference>
<dbReference type="PANTHER" id="PTHR30118">
    <property type="entry name" value="HTH-TYPE TRANSCRIPTIONAL REGULATOR LEUO-RELATED"/>
    <property type="match status" value="1"/>
</dbReference>
<dbReference type="PRINTS" id="PR00039">
    <property type="entry name" value="HTHLYSR"/>
</dbReference>
<keyword evidence="3" id="KW-0238">DNA-binding</keyword>
<keyword evidence="7" id="KW-1185">Reference proteome</keyword>
<dbReference type="PANTHER" id="PTHR30118:SF15">
    <property type="entry name" value="TRANSCRIPTIONAL REGULATORY PROTEIN"/>
    <property type="match status" value="1"/>
</dbReference>
<comment type="similarity">
    <text evidence="1">Belongs to the LysR transcriptional regulatory family.</text>
</comment>
<dbReference type="SUPFAM" id="SSF53850">
    <property type="entry name" value="Periplasmic binding protein-like II"/>
    <property type="match status" value="1"/>
</dbReference>
<dbReference type="CDD" id="cd08459">
    <property type="entry name" value="PBP2_DntR_NahR_LinR_like"/>
    <property type="match status" value="1"/>
</dbReference>
<protein>
    <submittedName>
        <fullName evidence="6">LysR family transcriptional regulator</fullName>
    </submittedName>
</protein>
<dbReference type="GO" id="GO:0003700">
    <property type="term" value="F:DNA-binding transcription factor activity"/>
    <property type="evidence" value="ECO:0007669"/>
    <property type="project" value="InterPro"/>
</dbReference>
<evidence type="ECO:0000313" key="7">
    <source>
        <dbReference type="Proteomes" id="UP000622890"/>
    </source>
</evidence>
<feature type="domain" description="HTH lysR-type" evidence="5">
    <location>
        <begin position="19"/>
        <end position="76"/>
    </location>
</feature>
<dbReference type="InterPro" id="IPR036390">
    <property type="entry name" value="WH_DNA-bd_sf"/>
</dbReference>
<keyword evidence="4" id="KW-0804">Transcription</keyword>
<dbReference type="InterPro" id="IPR000847">
    <property type="entry name" value="LysR_HTH_N"/>
</dbReference>
<evidence type="ECO:0000313" key="6">
    <source>
        <dbReference type="EMBL" id="MBK4738539.1"/>
    </source>
</evidence>
<dbReference type="RefSeq" id="WP_200597845.1">
    <property type="nucleotide sequence ID" value="NZ_JAEPBG010000022.1"/>
</dbReference>
<dbReference type="AlphaFoldDB" id="A0A934T340"/>
<dbReference type="PROSITE" id="PS50931">
    <property type="entry name" value="HTH_LYSR"/>
    <property type="match status" value="1"/>
</dbReference>
<dbReference type="GO" id="GO:0003677">
    <property type="term" value="F:DNA binding"/>
    <property type="evidence" value="ECO:0007669"/>
    <property type="project" value="UniProtKB-KW"/>
</dbReference>
<name>A0A934T340_9BURK</name>
<dbReference type="Gene3D" id="1.10.10.10">
    <property type="entry name" value="Winged helix-like DNA-binding domain superfamily/Winged helix DNA-binding domain"/>
    <property type="match status" value="1"/>
</dbReference>
<comment type="caution">
    <text evidence="6">The sequence shown here is derived from an EMBL/GenBank/DDBJ whole genome shotgun (WGS) entry which is preliminary data.</text>
</comment>
<dbReference type="InterPro" id="IPR036388">
    <property type="entry name" value="WH-like_DNA-bd_sf"/>
</dbReference>
<dbReference type="InterPro" id="IPR050389">
    <property type="entry name" value="LysR-type_TF"/>
</dbReference>
<dbReference type="Pfam" id="PF00126">
    <property type="entry name" value="HTH_1"/>
    <property type="match status" value="1"/>
</dbReference>
<reference evidence="6" key="1">
    <citation type="submission" date="2021-01" db="EMBL/GenBank/DDBJ databases">
        <title>Genome sequence of strain Noviherbaspirillum sp. DKR-6.</title>
        <authorList>
            <person name="Chaudhary D.K."/>
        </authorList>
    </citation>
    <scope>NUCLEOTIDE SEQUENCE</scope>
    <source>
        <strain evidence="6">DKR-6</strain>
    </source>
</reference>
<dbReference type="EMBL" id="JAEPBG010000022">
    <property type="protein sequence ID" value="MBK4738539.1"/>
    <property type="molecule type" value="Genomic_DNA"/>
</dbReference>
<organism evidence="6 7">
    <name type="scientific">Noviherbaspirillum pedocola</name>
    <dbReference type="NCBI Taxonomy" id="2801341"/>
    <lineage>
        <taxon>Bacteria</taxon>
        <taxon>Pseudomonadati</taxon>
        <taxon>Pseudomonadota</taxon>
        <taxon>Betaproteobacteria</taxon>
        <taxon>Burkholderiales</taxon>
        <taxon>Oxalobacteraceae</taxon>
        <taxon>Noviherbaspirillum</taxon>
    </lineage>
</organism>